<feature type="region of interest" description="Disordered" evidence="1">
    <location>
        <begin position="65"/>
        <end position="105"/>
    </location>
</feature>
<keyword evidence="3" id="KW-1185">Reference proteome</keyword>
<dbReference type="RefSeq" id="YP_009777605.1">
    <property type="nucleotide sequence ID" value="NC_047700.1"/>
</dbReference>
<sequence>MLPPVLPAHPPVTAPIGFPVVEVPGCVESRRDAAGDAVVYEDDPRGNVVLCDGTMPSYNPLTFTPGTLTYSRTQPPRINPKEKPTDVANQPGTHSSTGKQPTPSVATKLPCPAGDMIPTGSKNKQQNAIVTGYEIVDGKCVAILEPLPLPEVIGNYLPGLPVVVTTASIAAVATTAAVFAKPLGDILLKLVKPVVKKILKKILKRRSAKPESLRERRLAQRDRNRALMALRRLKS</sequence>
<evidence type="ECO:0000313" key="3">
    <source>
        <dbReference type="Proteomes" id="UP000504913"/>
    </source>
</evidence>
<dbReference type="GeneID" id="55412255"/>
<dbReference type="KEGG" id="vg:55412255"/>
<organism evidence="2 3">
    <name type="scientific">uncultured phage_MedDCM-OCT-S37-C6</name>
    <dbReference type="NCBI Taxonomy" id="2740804"/>
    <lineage>
        <taxon>Viruses</taxon>
        <taxon>Duplodnaviria</taxon>
        <taxon>Heunggongvirae</taxon>
        <taxon>Uroviricota</taxon>
        <taxon>Caudoviricetes</taxon>
        <taxon>Autographivirales</taxon>
        <taxon>Oinezvirus</taxon>
        <taxon>Oinezvirus S37C6</taxon>
    </lineage>
</organism>
<dbReference type="Proteomes" id="UP000504913">
    <property type="component" value="Segment"/>
</dbReference>
<proteinExistence type="predicted"/>
<name>A0A6S4P8L2_9CAUD</name>
<evidence type="ECO:0000256" key="1">
    <source>
        <dbReference type="SAM" id="MobiDB-lite"/>
    </source>
</evidence>
<evidence type="ECO:0000313" key="2">
    <source>
        <dbReference type="EMBL" id="BAQ94349.1"/>
    </source>
</evidence>
<dbReference type="EMBL" id="AP013546">
    <property type="protein sequence ID" value="BAQ94349.1"/>
    <property type="molecule type" value="Genomic_DNA"/>
</dbReference>
<protein>
    <submittedName>
        <fullName evidence="2">Gp164</fullName>
    </submittedName>
</protein>
<reference evidence="2 3" key="1">
    <citation type="journal article" date="2013" name="PLoS Genet.">
        <title>Expanding the Marine Virosphere Using Metagenomics.</title>
        <authorList>
            <person name="Mizuno C.M."/>
            <person name="Rodriguez-Valera F."/>
            <person name="Kimes N.E."/>
            <person name="Ghai R."/>
        </authorList>
    </citation>
    <scope>NUCLEOTIDE SEQUENCE [LARGE SCALE GENOMIC DNA]</scope>
    <source>
        <strain evidence="2">UvMED-CGR-C79-MedDCM-OCT-S37-C6</strain>
    </source>
</reference>
<feature type="compositionally biased region" description="Polar residues" evidence="1">
    <location>
        <begin position="65"/>
        <end position="76"/>
    </location>
</feature>
<feature type="compositionally biased region" description="Polar residues" evidence="1">
    <location>
        <begin position="87"/>
        <end position="105"/>
    </location>
</feature>
<accession>A0A6S4P8L2</accession>